<evidence type="ECO:0000313" key="1">
    <source>
        <dbReference type="EMBL" id="KAF1927428.1"/>
    </source>
</evidence>
<organism evidence="1 2">
    <name type="scientific">Didymella exigua CBS 183.55</name>
    <dbReference type="NCBI Taxonomy" id="1150837"/>
    <lineage>
        <taxon>Eukaryota</taxon>
        <taxon>Fungi</taxon>
        <taxon>Dikarya</taxon>
        <taxon>Ascomycota</taxon>
        <taxon>Pezizomycotina</taxon>
        <taxon>Dothideomycetes</taxon>
        <taxon>Pleosporomycetidae</taxon>
        <taxon>Pleosporales</taxon>
        <taxon>Pleosporineae</taxon>
        <taxon>Didymellaceae</taxon>
        <taxon>Didymella</taxon>
    </lineage>
</organism>
<dbReference type="Proteomes" id="UP000800082">
    <property type="component" value="Unassembled WGS sequence"/>
</dbReference>
<evidence type="ECO:0000313" key="2">
    <source>
        <dbReference type="Proteomes" id="UP000800082"/>
    </source>
</evidence>
<dbReference type="AlphaFoldDB" id="A0A6A5RJZ4"/>
<proteinExistence type="predicted"/>
<protein>
    <submittedName>
        <fullName evidence="1">Uncharacterized protein</fullName>
    </submittedName>
</protein>
<dbReference type="GeneID" id="54350626"/>
<sequence length="83" mass="8830">MGHARHLLCGCSASADSSNSHAQLAAPYTRWKAELTVHCCRWKSVAGFSDASETTSTMLPFAQPDSAVSGYHFVTSSGLVNLI</sequence>
<reference evidence="1" key="1">
    <citation type="journal article" date="2020" name="Stud. Mycol.">
        <title>101 Dothideomycetes genomes: a test case for predicting lifestyles and emergence of pathogens.</title>
        <authorList>
            <person name="Haridas S."/>
            <person name="Albert R."/>
            <person name="Binder M."/>
            <person name="Bloem J."/>
            <person name="Labutti K."/>
            <person name="Salamov A."/>
            <person name="Andreopoulos B."/>
            <person name="Baker S."/>
            <person name="Barry K."/>
            <person name="Bills G."/>
            <person name="Bluhm B."/>
            <person name="Cannon C."/>
            <person name="Castanera R."/>
            <person name="Culley D."/>
            <person name="Daum C."/>
            <person name="Ezra D."/>
            <person name="Gonzalez J."/>
            <person name="Henrissat B."/>
            <person name="Kuo A."/>
            <person name="Liang C."/>
            <person name="Lipzen A."/>
            <person name="Lutzoni F."/>
            <person name="Magnuson J."/>
            <person name="Mondo S."/>
            <person name="Nolan M."/>
            <person name="Ohm R."/>
            <person name="Pangilinan J."/>
            <person name="Park H.-J."/>
            <person name="Ramirez L."/>
            <person name="Alfaro M."/>
            <person name="Sun H."/>
            <person name="Tritt A."/>
            <person name="Yoshinaga Y."/>
            <person name="Zwiers L.-H."/>
            <person name="Turgeon B."/>
            <person name="Goodwin S."/>
            <person name="Spatafora J."/>
            <person name="Crous P."/>
            <person name="Grigoriev I."/>
        </authorList>
    </citation>
    <scope>NUCLEOTIDE SEQUENCE</scope>
    <source>
        <strain evidence="1">CBS 183.55</strain>
    </source>
</reference>
<keyword evidence="2" id="KW-1185">Reference proteome</keyword>
<name>A0A6A5RJZ4_9PLEO</name>
<dbReference type="RefSeq" id="XP_033447680.1">
    <property type="nucleotide sequence ID" value="XM_033592958.1"/>
</dbReference>
<dbReference type="EMBL" id="ML978972">
    <property type="protein sequence ID" value="KAF1927428.1"/>
    <property type="molecule type" value="Genomic_DNA"/>
</dbReference>
<gene>
    <name evidence="1" type="ORF">M421DRAFT_421836</name>
</gene>
<accession>A0A6A5RJZ4</accession>